<reference evidence="2" key="1">
    <citation type="submission" date="2018-06" db="EMBL/GenBank/DDBJ databases">
        <authorList>
            <person name="Zhirakovskaya E."/>
        </authorList>
    </citation>
    <scope>NUCLEOTIDE SEQUENCE</scope>
</reference>
<name>A0A3B0WRN9_9ZZZZ</name>
<protein>
    <recommendedName>
        <fullName evidence="1">AAA+ ATPase domain-containing protein</fullName>
    </recommendedName>
</protein>
<dbReference type="SMART" id="SM00382">
    <property type="entry name" value="AAA"/>
    <property type="match status" value="1"/>
</dbReference>
<dbReference type="InterPro" id="IPR027417">
    <property type="entry name" value="P-loop_NTPase"/>
</dbReference>
<evidence type="ECO:0000313" key="2">
    <source>
        <dbReference type="EMBL" id="VAW53732.1"/>
    </source>
</evidence>
<dbReference type="CDD" id="cd00009">
    <property type="entry name" value="AAA"/>
    <property type="match status" value="1"/>
</dbReference>
<dbReference type="GO" id="GO:0016887">
    <property type="term" value="F:ATP hydrolysis activity"/>
    <property type="evidence" value="ECO:0007669"/>
    <property type="project" value="InterPro"/>
</dbReference>
<proteinExistence type="predicted"/>
<dbReference type="SUPFAM" id="SSF52540">
    <property type="entry name" value="P-loop containing nucleoside triphosphate hydrolases"/>
    <property type="match status" value="1"/>
</dbReference>
<dbReference type="Gene3D" id="3.40.50.300">
    <property type="entry name" value="P-loop containing nucleotide triphosphate hydrolases"/>
    <property type="match status" value="1"/>
</dbReference>
<evidence type="ECO:0000259" key="1">
    <source>
        <dbReference type="SMART" id="SM00382"/>
    </source>
</evidence>
<dbReference type="Pfam" id="PF13401">
    <property type="entry name" value="AAA_22"/>
    <property type="match status" value="1"/>
</dbReference>
<gene>
    <name evidence="2" type="ORF">MNBD_GAMMA05-1235</name>
</gene>
<feature type="domain" description="AAA+ ATPase" evidence="1">
    <location>
        <begin position="45"/>
        <end position="211"/>
    </location>
</feature>
<organism evidence="2">
    <name type="scientific">hydrothermal vent metagenome</name>
    <dbReference type="NCBI Taxonomy" id="652676"/>
    <lineage>
        <taxon>unclassified sequences</taxon>
        <taxon>metagenomes</taxon>
        <taxon>ecological metagenomes</taxon>
    </lineage>
</organism>
<accession>A0A3B0WRN9</accession>
<sequence length="296" mass="32683">MLDVYKSVYNLEGAPFRLSPDHRFSFGHRTYDDAKSYLKYAINEGEGIVAITGSPGTGKTTLIASLLSELDESQVQVGVVTNVQLGAGGLLEMVADAFSLQRDQAGNLNAMHEFMRYLKQQKAEGRRVILIVDEAQGLSTEALEELRLLSNLQNNTQLLLQIFLVGQESLMDIIRSPGMEQFHQRLIAAAQLKPLDFEQTVDYIVHRLNCVGWKNHPSFTDEVCSLIHKFSAGVPRRINLICHRLFLHAGLEKKGSLVGGDALVVIVELHREGLLTPVARRSLGDYVGGVKDMAAG</sequence>
<dbReference type="PANTHER" id="PTHR35894:SF1">
    <property type="entry name" value="PHOSPHORIBULOKINASE _ URIDINE KINASE FAMILY"/>
    <property type="match status" value="1"/>
</dbReference>
<dbReference type="EMBL" id="UOFE01000035">
    <property type="protein sequence ID" value="VAW53732.1"/>
    <property type="molecule type" value="Genomic_DNA"/>
</dbReference>
<dbReference type="InterPro" id="IPR003593">
    <property type="entry name" value="AAA+_ATPase"/>
</dbReference>
<dbReference type="AlphaFoldDB" id="A0A3B0WRN9"/>
<dbReference type="InterPro" id="IPR049945">
    <property type="entry name" value="AAA_22"/>
</dbReference>
<dbReference type="InterPro" id="IPR052026">
    <property type="entry name" value="ExeA_AAA_ATPase_DNA-bind"/>
</dbReference>
<dbReference type="PRINTS" id="PR00364">
    <property type="entry name" value="DISEASERSIST"/>
</dbReference>
<dbReference type="PANTHER" id="PTHR35894">
    <property type="entry name" value="GENERAL SECRETION PATHWAY PROTEIN A-RELATED"/>
    <property type="match status" value="1"/>
</dbReference>